<sequence length="215" mass="25574">MLTWTSDCLVFDIDFKTRIQDQGDIKTPSPFEKMHISKMKDNVVEIDYTWLDSIKVNDKIFRKEQKRINGWIFMEEKTMFIFSNSESSVTYFISRLTEIFQFKIKKIPLFSKWRKFLLKKDILKRFKIINVHIVKEATAFDQNDIRKVAIKTLDDLQIKRMISNDLITNLTFETEEKKVFFIDKDSAISFPDTLKEADIFDCLSLIVKELIDIND</sequence>
<evidence type="ECO:0008006" key="3">
    <source>
        <dbReference type="Google" id="ProtNLM"/>
    </source>
</evidence>
<reference evidence="2" key="1">
    <citation type="journal article" date="2019" name="Int. J. Syst. Evol. Microbiol.">
        <title>The Global Catalogue of Microorganisms (GCM) 10K type strain sequencing project: providing services to taxonomists for standard genome sequencing and annotation.</title>
        <authorList>
            <consortium name="The Broad Institute Genomics Platform"/>
            <consortium name="The Broad Institute Genome Sequencing Center for Infectious Disease"/>
            <person name="Wu L."/>
            <person name="Ma J."/>
        </authorList>
    </citation>
    <scope>NUCLEOTIDE SEQUENCE [LARGE SCALE GENOMIC DNA]</scope>
    <source>
        <strain evidence="2">CCM 8702</strain>
    </source>
</reference>
<keyword evidence="2" id="KW-1185">Reference proteome</keyword>
<dbReference type="Proteomes" id="UP000605427">
    <property type="component" value="Unassembled WGS sequence"/>
</dbReference>
<proteinExistence type="predicted"/>
<protein>
    <recommendedName>
        <fullName evidence="3">DUF3137 domain-containing protein</fullName>
    </recommendedName>
</protein>
<evidence type="ECO:0000313" key="2">
    <source>
        <dbReference type="Proteomes" id="UP000605427"/>
    </source>
</evidence>
<dbReference type="RefSeq" id="WP_172247370.1">
    <property type="nucleotide sequence ID" value="NZ_BMDD01000002.1"/>
</dbReference>
<dbReference type="EMBL" id="BMDD01000002">
    <property type="protein sequence ID" value="GGH78095.1"/>
    <property type="molecule type" value="Genomic_DNA"/>
</dbReference>
<organism evidence="1 2">
    <name type="scientific">Saccharibacillus endophyticus</name>
    <dbReference type="NCBI Taxonomy" id="2060666"/>
    <lineage>
        <taxon>Bacteria</taxon>
        <taxon>Bacillati</taxon>
        <taxon>Bacillota</taxon>
        <taxon>Bacilli</taxon>
        <taxon>Bacillales</taxon>
        <taxon>Paenibacillaceae</taxon>
        <taxon>Saccharibacillus</taxon>
    </lineage>
</organism>
<evidence type="ECO:0000313" key="1">
    <source>
        <dbReference type="EMBL" id="GGH78095.1"/>
    </source>
</evidence>
<accession>A0ABQ1ZVV8</accession>
<name>A0ABQ1ZVV8_9BACL</name>
<comment type="caution">
    <text evidence="1">The sequence shown here is derived from an EMBL/GenBank/DDBJ whole genome shotgun (WGS) entry which is preliminary data.</text>
</comment>
<gene>
    <name evidence="1" type="ORF">GCM10007362_22860</name>
</gene>